<keyword evidence="4" id="KW-1185">Reference proteome</keyword>
<dbReference type="EMBL" id="JBHMBS010000015">
    <property type="protein sequence ID" value="MFB9679409.1"/>
    <property type="molecule type" value="Genomic_DNA"/>
</dbReference>
<protein>
    <submittedName>
        <fullName evidence="3">Lamin tail domain-containing protein</fullName>
    </submittedName>
</protein>
<feature type="signal peptide" evidence="1">
    <location>
        <begin position="1"/>
        <end position="23"/>
    </location>
</feature>
<dbReference type="Gene3D" id="2.60.40.1260">
    <property type="entry name" value="Lamin Tail domain"/>
    <property type="match status" value="1"/>
</dbReference>
<evidence type="ECO:0000256" key="1">
    <source>
        <dbReference type="SAM" id="SignalP"/>
    </source>
</evidence>
<dbReference type="InterPro" id="IPR036415">
    <property type="entry name" value="Lamin_tail_dom_sf"/>
</dbReference>
<name>A0ABV5TJW2_9ACTN</name>
<dbReference type="Pfam" id="PF00932">
    <property type="entry name" value="LTD"/>
    <property type="match status" value="1"/>
</dbReference>
<feature type="chain" id="PRO_5046122886" evidence="1">
    <location>
        <begin position="24"/>
        <end position="149"/>
    </location>
</feature>
<sequence>MRLPLVAASAALAMLVPAVPAHAAAVPAILITKVYYDSPGSDLRSNASLNGEYVTIKNTTRKTIDLAGWSLRDKTGYQYTFGDDQLLAPGGKLTVRTGQGRSGTSTVYWGRRAYVWNNDADVASIRNRSAKLVDSCSYDSTRVDYKNCE</sequence>
<dbReference type="InterPro" id="IPR001322">
    <property type="entry name" value="Lamin_tail_dom"/>
</dbReference>
<feature type="domain" description="LTD" evidence="2">
    <location>
        <begin position="17"/>
        <end position="149"/>
    </location>
</feature>
<dbReference type="SUPFAM" id="SSF74853">
    <property type="entry name" value="Lamin A/C globular tail domain"/>
    <property type="match status" value="1"/>
</dbReference>
<comment type="caution">
    <text evidence="3">The sequence shown here is derived from an EMBL/GenBank/DDBJ whole genome shotgun (WGS) entry which is preliminary data.</text>
</comment>
<reference evidence="3 4" key="1">
    <citation type="submission" date="2024-09" db="EMBL/GenBank/DDBJ databases">
        <authorList>
            <person name="Sun Q."/>
            <person name="Mori K."/>
        </authorList>
    </citation>
    <scope>NUCLEOTIDE SEQUENCE [LARGE SCALE GENOMIC DNA]</scope>
    <source>
        <strain evidence="3 4">JCM 3028</strain>
    </source>
</reference>
<accession>A0ABV5TJW2</accession>
<evidence type="ECO:0000313" key="3">
    <source>
        <dbReference type="EMBL" id="MFB9679409.1"/>
    </source>
</evidence>
<organism evidence="3 4">
    <name type="scientific">Streptosporangium vulgare</name>
    <dbReference type="NCBI Taxonomy" id="46190"/>
    <lineage>
        <taxon>Bacteria</taxon>
        <taxon>Bacillati</taxon>
        <taxon>Actinomycetota</taxon>
        <taxon>Actinomycetes</taxon>
        <taxon>Streptosporangiales</taxon>
        <taxon>Streptosporangiaceae</taxon>
        <taxon>Streptosporangium</taxon>
    </lineage>
</organism>
<proteinExistence type="predicted"/>
<gene>
    <name evidence="3" type="ORF">ACFFRH_28345</name>
</gene>
<keyword evidence="1" id="KW-0732">Signal</keyword>
<dbReference type="PROSITE" id="PS51841">
    <property type="entry name" value="LTD"/>
    <property type="match status" value="1"/>
</dbReference>
<evidence type="ECO:0000259" key="2">
    <source>
        <dbReference type="PROSITE" id="PS51841"/>
    </source>
</evidence>
<dbReference type="Proteomes" id="UP001589610">
    <property type="component" value="Unassembled WGS sequence"/>
</dbReference>
<dbReference type="RefSeq" id="WP_386160817.1">
    <property type="nucleotide sequence ID" value="NZ_JBHMBS010000015.1"/>
</dbReference>
<evidence type="ECO:0000313" key="4">
    <source>
        <dbReference type="Proteomes" id="UP001589610"/>
    </source>
</evidence>